<protein>
    <recommendedName>
        <fullName evidence="1">Pyrrolo-quinoline quinone repeat domain-containing protein</fullName>
    </recommendedName>
</protein>
<feature type="domain" description="Pyrrolo-quinoline quinone repeat" evidence="1">
    <location>
        <begin position="13"/>
        <end position="190"/>
    </location>
</feature>
<name>A0A3B0TVI3_9ZZZZ</name>
<evidence type="ECO:0000313" key="2">
    <source>
        <dbReference type="EMBL" id="VAW21998.1"/>
    </source>
</evidence>
<evidence type="ECO:0000259" key="1">
    <source>
        <dbReference type="Pfam" id="PF13360"/>
    </source>
</evidence>
<reference evidence="2" key="1">
    <citation type="submission" date="2018-06" db="EMBL/GenBank/DDBJ databases">
        <authorList>
            <person name="Zhirakovskaya E."/>
        </authorList>
    </citation>
    <scope>NUCLEOTIDE SEQUENCE</scope>
</reference>
<dbReference type="PANTHER" id="PTHR34512">
    <property type="entry name" value="CELL SURFACE PROTEIN"/>
    <property type="match status" value="1"/>
</dbReference>
<gene>
    <name evidence="2" type="ORF">MNBD_BACTEROID01-446</name>
</gene>
<dbReference type="Pfam" id="PF13360">
    <property type="entry name" value="PQQ_2"/>
    <property type="match status" value="1"/>
</dbReference>
<sequence>KDYQGEYLTWGIAESVLLTGKAVIYTTGGELTSVIALDKNNGELLWKTKSLGGPMAYASSILINKGQLKIILAQTANDLIAINADSGDVLWNYNLERFHPGSFGKGTNTNLPLYRDNEIFVTSGYNHYAVMLSMADDCKSVSLKWKNDTLDTHHGGVVLVDGNIYGSNWLNNSRGNWVSLDWDTGRVNWETKWFNKGSIISADGLLYCYEEKTGNLALVEPTPEEFRVISSFKINEGKGPHWAHPAIYDGKLFIRHGEVVMVFNVKA</sequence>
<dbReference type="EMBL" id="UOEP01000162">
    <property type="protein sequence ID" value="VAW21998.1"/>
    <property type="molecule type" value="Genomic_DNA"/>
</dbReference>
<dbReference type="SUPFAM" id="SSF50998">
    <property type="entry name" value="Quinoprotein alcohol dehydrogenase-like"/>
    <property type="match status" value="1"/>
</dbReference>
<dbReference type="InterPro" id="IPR002372">
    <property type="entry name" value="PQQ_rpt_dom"/>
</dbReference>
<dbReference type="InterPro" id="IPR018391">
    <property type="entry name" value="PQQ_b-propeller_rpt"/>
</dbReference>
<dbReference type="SMART" id="SM00564">
    <property type="entry name" value="PQQ"/>
    <property type="match status" value="3"/>
</dbReference>
<proteinExistence type="predicted"/>
<dbReference type="InterPro" id="IPR015943">
    <property type="entry name" value="WD40/YVTN_repeat-like_dom_sf"/>
</dbReference>
<dbReference type="Gene3D" id="2.130.10.10">
    <property type="entry name" value="YVTN repeat-like/Quinoprotein amine dehydrogenase"/>
    <property type="match status" value="1"/>
</dbReference>
<dbReference type="PANTHER" id="PTHR34512:SF30">
    <property type="entry name" value="OUTER MEMBRANE PROTEIN ASSEMBLY FACTOR BAMB"/>
    <property type="match status" value="1"/>
</dbReference>
<organism evidence="2">
    <name type="scientific">hydrothermal vent metagenome</name>
    <dbReference type="NCBI Taxonomy" id="652676"/>
    <lineage>
        <taxon>unclassified sequences</taxon>
        <taxon>metagenomes</taxon>
        <taxon>ecological metagenomes</taxon>
    </lineage>
</organism>
<accession>A0A3B0TVI3</accession>
<dbReference type="AlphaFoldDB" id="A0A3B0TVI3"/>
<feature type="non-terminal residue" evidence="2">
    <location>
        <position position="1"/>
    </location>
</feature>
<dbReference type="InterPro" id="IPR011047">
    <property type="entry name" value="Quinoprotein_ADH-like_sf"/>
</dbReference>